<keyword evidence="4 5" id="KW-0472">Membrane</keyword>
<feature type="transmembrane region" description="Helical" evidence="5">
    <location>
        <begin position="174"/>
        <end position="202"/>
    </location>
</feature>
<dbReference type="Proteomes" id="UP000231081">
    <property type="component" value="Unassembled WGS sequence"/>
</dbReference>
<feature type="transmembrane region" description="Helical" evidence="5">
    <location>
        <begin position="51"/>
        <end position="68"/>
    </location>
</feature>
<reference evidence="7 8" key="1">
    <citation type="submission" date="2017-09" db="EMBL/GenBank/DDBJ databases">
        <title>Depth-based differentiation of microbial function through sediment-hosted aquifers and enrichment of novel symbionts in the deep terrestrial subsurface.</title>
        <authorList>
            <person name="Probst A.J."/>
            <person name="Ladd B."/>
            <person name="Jarett J.K."/>
            <person name="Geller-Mcgrath D.E."/>
            <person name="Sieber C.M."/>
            <person name="Emerson J.B."/>
            <person name="Anantharaman K."/>
            <person name="Thomas B.C."/>
            <person name="Malmstrom R."/>
            <person name="Stieglmeier M."/>
            <person name="Klingl A."/>
            <person name="Woyke T."/>
            <person name="Ryan C.M."/>
            <person name="Banfield J.F."/>
        </authorList>
    </citation>
    <scope>NUCLEOTIDE SEQUENCE [LARGE SCALE GENOMIC DNA]</scope>
    <source>
        <strain evidence="7">CG23_combo_of_CG06-09_8_20_14_all_47_9</strain>
    </source>
</reference>
<evidence type="ECO:0000256" key="1">
    <source>
        <dbReference type="ARBA" id="ARBA00004141"/>
    </source>
</evidence>
<dbReference type="Pfam" id="PF04932">
    <property type="entry name" value="Wzy_C"/>
    <property type="match status" value="1"/>
</dbReference>
<sequence>MRLNKILVPLLFTAMAFGELQRLPGLPLYLHDLILAGLLVANFRRLKFYRPILWFSLAAVISLIGASFRMPLNQVLIGSLYLARFLVYSLLINLAIKPIYLIGYSSAIAGLGLVQYLSVPDTRWLFALNWDEHYYRLLSTLFDPNFTGIILVLGLVLIYFYLPVQAGRPKIWWLYGLHLAALWLTYSRSSYLALFAAVAAIIVLKKKFKLILFAVIFAVSLLLLPRPGGEGVKLERIMSVKQRLSNYQLGLEFWRQSPVFGLGFNTLRYFRDNPASHSASGLDSSLIFVLATGGIVGLMAYLNLLRSLWQTSLVMKVTLAALLVHSLFVNSLFYSFTLIWLWSVVDG</sequence>
<evidence type="ECO:0000313" key="8">
    <source>
        <dbReference type="Proteomes" id="UP000231081"/>
    </source>
</evidence>
<proteinExistence type="predicted"/>
<feature type="transmembrane region" description="Helical" evidence="5">
    <location>
        <begin position="137"/>
        <end position="162"/>
    </location>
</feature>
<feature type="transmembrane region" description="Helical" evidence="5">
    <location>
        <begin position="284"/>
        <end position="305"/>
    </location>
</feature>
<feature type="domain" description="O-antigen ligase-related" evidence="6">
    <location>
        <begin position="178"/>
        <end position="302"/>
    </location>
</feature>
<keyword evidence="2 5" id="KW-0812">Transmembrane</keyword>
<dbReference type="InterPro" id="IPR007016">
    <property type="entry name" value="O-antigen_ligase-rel_domated"/>
</dbReference>
<comment type="subcellular location">
    <subcellularLocation>
        <location evidence="1">Membrane</location>
        <topology evidence="1">Multi-pass membrane protein</topology>
    </subcellularLocation>
</comment>
<organism evidence="7 8">
    <name type="scientific">Candidatus Beckwithbacteria bacterium CG23_combo_of_CG06-09_8_20_14_all_47_9</name>
    <dbReference type="NCBI Taxonomy" id="1974498"/>
    <lineage>
        <taxon>Bacteria</taxon>
        <taxon>Candidatus Beckwithiibacteriota</taxon>
    </lineage>
</organism>
<feature type="transmembrane region" description="Helical" evidence="5">
    <location>
        <begin position="208"/>
        <end position="225"/>
    </location>
</feature>
<evidence type="ECO:0000256" key="5">
    <source>
        <dbReference type="SAM" id="Phobius"/>
    </source>
</evidence>
<dbReference type="EMBL" id="PCSQ01000119">
    <property type="protein sequence ID" value="PIP51897.1"/>
    <property type="molecule type" value="Genomic_DNA"/>
</dbReference>
<name>A0A2H0B2K5_9BACT</name>
<protein>
    <recommendedName>
        <fullName evidence="6">O-antigen ligase-related domain-containing protein</fullName>
    </recommendedName>
</protein>
<dbReference type="PANTHER" id="PTHR37422:SF23">
    <property type="entry name" value="TEICHURONIC ACID BIOSYNTHESIS PROTEIN TUAE"/>
    <property type="match status" value="1"/>
</dbReference>
<evidence type="ECO:0000256" key="3">
    <source>
        <dbReference type="ARBA" id="ARBA00022989"/>
    </source>
</evidence>
<dbReference type="PANTHER" id="PTHR37422">
    <property type="entry name" value="TEICHURONIC ACID BIOSYNTHESIS PROTEIN TUAE"/>
    <property type="match status" value="1"/>
</dbReference>
<dbReference type="AlphaFoldDB" id="A0A2H0B2K5"/>
<gene>
    <name evidence="7" type="ORF">COX09_04600</name>
</gene>
<evidence type="ECO:0000256" key="2">
    <source>
        <dbReference type="ARBA" id="ARBA00022692"/>
    </source>
</evidence>
<feature type="transmembrane region" description="Helical" evidence="5">
    <location>
        <begin position="317"/>
        <end position="342"/>
    </location>
</feature>
<evidence type="ECO:0000259" key="6">
    <source>
        <dbReference type="Pfam" id="PF04932"/>
    </source>
</evidence>
<dbReference type="GO" id="GO:0016020">
    <property type="term" value="C:membrane"/>
    <property type="evidence" value="ECO:0007669"/>
    <property type="project" value="UniProtKB-SubCell"/>
</dbReference>
<accession>A0A2H0B2K5</accession>
<evidence type="ECO:0000313" key="7">
    <source>
        <dbReference type="EMBL" id="PIP51897.1"/>
    </source>
</evidence>
<dbReference type="InterPro" id="IPR051533">
    <property type="entry name" value="WaaL-like"/>
</dbReference>
<evidence type="ECO:0000256" key="4">
    <source>
        <dbReference type="ARBA" id="ARBA00023136"/>
    </source>
</evidence>
<keyword evidence="3 5" id="KW-1133">Transmembrane helix</keyword>
<comment type="caution">
    <text evidence="7">The sequence shown here is derived from an EMBL/GenBank/DDBJ whole genome shotgun (WGS) entry which is preliminary data.</text>
</comment>